<organism evidence="1 2">
    <name type="scientific">Tumebacillus lipolyticus</name>
    <dbReference type="NCBI Taxonomy" id="1280370"/>
    <lineage>
        <taxon>Bacteria</taxon>
        <taxon>Bacillati</taxon>
        <taxon>Bacillota</taxon>
        <taxon>Bacilli</taxon>
        <taxon>Bacillales</taxon>
        <taxon>Alicyclobacillaceae</taxon>
        <taxon>Tumebacillus</taxon>
    </lineage>
</organism>
<reference evidence="2" key="1">
    <citation type="journal article" date="2019" name="Int. J. Syst. Evol. Microbiol.">
        <title>The Global Catalogue of Microorganisms (GCM) 10K type strain sequencing project: providing services to taxonomists for standard genome sequencing and annotation.</title>
        <authorList>
            <consortium name="The Broad Institute Genomics Platform"/>
            <consortium name="The Broad Institute Genome Sequencing Center for Infectious Disease"/>
            <person name="Wu L."/>
            <person name="Ma J."/>
        </authorList>
    </citation>
    <scope>NUCLEOTIDE SEQUENCE [LARGE SCALE GENOMIC DNA]</scope>
    <source>
        <strain evidence="2">CGMCC 1.13574</strain>
    </source>
</reference>
<proteinExistence type="predicted"/>
<dbReference type="EMBL" id="JBHUIO010000002">
    <property type="protein sequence ID" value="MFD2168500.1"/>
    <property type="molecule type" value="Genomic_DNA"/>
</dbReference>
<dbReference type="RefSeq" id="WP_386043267.1">
    <property type="nucleotide sequence ID" value="NZ_JBHUIO010000002.1"/>
</dbReference>
<sequence>MAKARYTEAEKAEAIRIARESTAVEVERITCIKATTIRSWL</sequence>
<evidence type="ECO:0000313" key="1">
    <source>
        <dbReference type="EMBL" id="MFD2168500.1"/>
    </source>
</evidence>
<keyword evidence="2" id="KW-1185">Reference proteome</keyword>
<evidence type="ECO:0008006" key="3">
    <source>
        <dbReference type="Google" id="ProtNLM"/>
    </source>
</evidence>
<comment type="caution">
    <text evidence="1">The sequence shown here is derived from an EMBL/GenBank/DDBJ whole genome shotgun (WGS) entry which is preliminary data.</text>
</comment>
<evidence type="ECO:0000313" key="2">
    <source>
        <dbReference type="Proteomes" id="UP001597343"/>
    </source>
</evidence>
<dbReference type="Proteomes" id="UP001597343">
    <property type="component" value="Unassembled WGS sequence"/>
</dbReference>
<protein>
    <recommendedName>
        <fullName evidence="3">Transposase</fullName>
    </recommendedName>
</protein>
<name>A0ABW4ZSP1_9BACL</name>
<gene>
    <name evidence="1" type="ORF">ACFSOY_00525</name>
</gene>
<accession>A0ABW4ZSP1</accession>